<gene>
    <name evidence="21" type="ORF">E1301_Tti019206</name>
</gene>
<evidence type="ECO:0000256" key="16">
    <source>
        <dbReference type="SAM" id="Phobius"/>
    </source>
</evidence>
<keyword evidence="11" id="KW-0325">Glycoprotein</keyword>
<evidence type="ECO:0000256" key="6">
    <source>
        <dbReference type="ARBA" id="ARBA00022737"/>
    </source>
</evidence>
<dbReference type="CDD" id="cd00054">
    <property type="entry name" value="EGF_CA"/>
    <property type="match status" value="1"/>
</dbReference>
<dbReference type="PROSITE" id="PS51220">
    <property type="entry name" value="NIDO"/>
    <property type="match status" value="1"/>
</dbReference>
<evidence type="ECO:0000313" key="21">
    <source>
        <dbReference type="EMBL" id="KAA0718365.1"/>
    </source>
</evidence>
<dbReference type="FunFam" id="2.120.10.30:FF:000241">
    <property type="entry name" value="Low-density lipoprotein receptor-related protein 6"/>
    <property type="match status" value="1"/>
</dbReference>
<dbReference type="InterPro" id="IPR006605">
    <property type="entry name" value="G2_nidogen/fibulin_G2F"/>
</dbReference>
<dbReference type="PROSITE" id="PS50026">
    <property type="entry name" value="EGF_3"/>
    <property type="match status" value="5"/>
</dbReference>
<feature type="domain" description="EGF-like" evidence="17">
    <location>
        <begin position="795"/>
        <end position="833"/>
    </location>
</feature>
<keyword evidence="16" id="KW-0812">Transmembrane</keyword>
<name>A0A5A9P9L8_9TELE</name>
<dbReference type="FunFam" id="2.10.25.10:FF:000038">
    <property type="entry name" value="Fibrillin 2"/>
    <property type="match status" value="1"/>
</dbReference>
<keyword evidence="4 12" id="KW-0245">EGF-like domain</keyword>
<dbReference type="Gene3D" id="4.10.800.10">
    <property type="entry name" value="Thyroglobulin type-1"/>
    <property type="match status" value="1"/>
</dbReference>
<dbReference type="Gene3D" id="2.40.155.10">
    <property type="entry name" value="Green fluorescent protein"/>
    <property type="match status" value="1"/>
</dbReference>
<keyword evidence="16" id="KW-1133">Transmembrane helix</keyword>
<dbReference type="Gene3D" id="2.10.25.10">
    <property type="entry name" value="Laminin"/>
    <property type="match status" value="4"/>
</dbReference>
<dbReference type="InterPro" id="IPR018097">
    <property type="entry name" value="EGF_Ca-bd_CS"/>
</dbReference>
<dbReference type="SMART" id="SM00539">
    <property type="entry name" value="NIDO"/>
    <property type="match status" value="1"/>
</dbReference>
<dbReference type="Pfam" id="PF12662">
    <property type="entry name" value="cEGF"/>
    <property type="match status" value="1"/>
</dbReference>
<dbReference type="GO" id="GO:0005886">
    <property type="term" value="C:plasma membrane"/>
    <property type="evidence" value="ECO:0007669"/>
    <property type="project" value="TreeGrafter"/>
</dbReference>
<proteinExistence type="predicted"/>
<evidence type="ECO:0000256" key="1">
    <source>
        <dbReference type="ARBA" id="ARBA00004302"/>
    </source>
</evidence>
<dbReference type="SUPFAM" id="SSF54511">
    <property type="entry name" value="GFP-like"/>
    <property type="match status" value="1"/>
</dbReference>
<evidence type="ECO:0000256" key="4">
    <source>
        <dbReference type="ARBA" id="ARBA00022536"/>
    </source>
</evidence>
<keyword evidence="22" id="KW-1185">Reference proteome</keyword>
<evidence type="ECO:0000313" key="22">
    <source>
        <dbReference type="Proteomes" id="UP000324632"/>
    </source>
</evidence>
<evidence type="ECO:0000256" key="8">
    <source>
        <dbReference type="ARBA" id="ARBA00022869"/>
    </source>
</evidence>
<dbReference type="Pfam" id="PF07474">
    <property type="entry name" value="G2F"/>
    <property type="match status" value="1"/>
</dbReference>
<dbReference type="SMART" id="SM00135">
    <property type="entry name" value="LY"/>
    <property type="match status" value="4"/>
</dbReference>
<sequence length="1270" mass="139327">MVLSSAFRGGVTCVCVFVCVSGLQQQIFSQTPARFRSVMDRQGQRWSMWIIFLGLCVCVSGITRQDLFPFGEGAGDQRLPEGNDETQQISLEKPVTFFNEQFNKIYINTNGFVALKTPADESEYLGKMPATFGMIAALQGDLDTSDGVGKVFFREDTSPVVLRHAADHINRAFPEHDEVNPSHALVVTWVDVAPHRTERRGDGEDQGGGRNTFQLVIASLESVSCAVLLYPRDGLQVHTTGDSHTLHAGFSKGHEGYTIFYKKQGPYYRITDDTEASVTRLAEQTNSGKPGVWVYKIGAFPQFSDVTAGQVPDLPVDSHQYRSTGSHRHQHQVQVYPEDQGISQDILDGVYHGPEHPAPLQVDTVQFTPEVVEVESDENFQVDVFTYNSGPCGRHTCSKFGECRNSPSGQCCHCKPGFYGNGVQCVSEGVPQRMNGKMSGRLFVGDSSVPVEISDNDLHSYVVVNDGRAYVAISTIPPSVGFSLQPLSAVGAVIGWAFALQQPGFKNGFSIIGGEFKRQVDVTFQPGGERMTISQEFKGIDEHDHLMVDTRLEGRIPEVPQGAQVKLDPYTEIYQYSSNLITSSSSREYVIIREDLPSVTRSYKFRETITFQGCQHDESSRDVPSTQMLSVDQVFVKYDLGEQLLRYATSNKIGDINGGEPEENPCFTGKHDCDTNAVCRPGGANEFTCECASGFTGEGRACYDVDECRESPQICGPHAICNNQPGTFRCECLDGFQFASDGRTCVEVLRPVDPCQTGTHDCDVPERARCSYTGGSSYICSCLQGFMGDGRTCRDIDECQGNQCHENAFCTNTAGSFTCQCNAGYYDGKTRCQLHRENALGSGRAGPRGPRPLPGRFVPTCDVQGEYEPMQCHESIGQCWCVDPDGREISGSRTGPGTFPDCPDHGPGPVRPTPRPDVSPLPPGSHILFTQSGKVEFVPLDGHDLKKTEAKTALHLPEKVLIGIAYDCLEKMVYWTDISTPAISKASLHGGEPISLITTDLGSPEGIAVDHLGRNMFWTDSMKDRIEVSSLDGSKRRVLIDTGLVNPRAILTDPTSGYIYWADWNRDSPRIEMAYMDGTNRRILVKDDLGLPNGLTYDPQTSQLCWADAGTHKVECMNPNLGDRRQLMEGLQYPFGMTTDGKNLYYTDWRSLASVFSDLRSGVALKTRGSWVSFHCRCGVFSDPPADHYALGGVVVIDRHAGKEVDEFQPQKQTRLYGITTAHAQCPSGQNYCSVNNGGCTHLCLATPAGRSCRCPDDGGSGCVEGEGRN</sequence>
<feature type="transmembrane region" description="Helical" evidence="16">
    <location>
        <begin position="46"/>
        <end position="63"/>
    </location>
</feature>
<dbReference type="InterPro" id="IPR000742">
    <property type="entry name" value="EGF"/>
</dbReference>
<dbReference type="PROSITE" id="PS01187">
    <property type="entry name" value="EGF_CA"/>
    <property type="match status" value="1"/>
</dbReference>
<dbReference type="GO" id="GO:0005509">
    <property type="term" value="F:calcium ion binding"/>
    <property type="evidence" value="ECO:0007669"/>
    <property type="project" value="InterPro"/>
</dbReference>
<dbReference type="SMART" id="SM00179">
    <property type="entry name" value="EGF_CA"/>
    <property type="match status" value="3"/>
</dbReference>
<dbReference type="PANTHER" id="PTHR46513">
    <property type="entry name" value="VITELLOGENIN RECEPTOR-LIKE PROTEIN-RELATED-RELATED"/>
    <property type="match status" value="1"/>
</dbReference>
<dbReference type="InterPro" id="IPR000152">
    <property type="entry name" value="EGF-type_Asp/Asn_hydroxyl_site"/>
</dbReference>
<dbReference type="Gene3D" id="2.120.10.30">
    <property type="entry name" value="TolB, C-terminal domain"/>
    <property type="match status" value="2"/>
</dbReference>
<evidence type="ECO:0000256" key="2">
    <source>
        <dbReference type="ARBA" id="ARBA00022525"/>
    </source>
</evidence>
<evidence type="ECO:0000256" key="11">
    <source>
        <dbReference type="ARBA" id="ARBA00023180"/>
    </source>
</evidence>
<feature type="repeat" description="LDL-receptor class B" evidence="13">
    <location>
        <begin position="1057"/>
        <end position="1101"/>
    </location>
</feature>
<comment type="caution">
    <text evidence="21">The sequence shown here is derived from an EMBL/GenBank/DDBJ whole genome shotgun (WGS) entry which is preliminary data.</text>
</comment>
<dbReference type="GO" id="GO:0007160">
    <property type="term" value="P:cell-matrix adhesion"/>
    <property type="evidence" value="ECO:0007669"/>
    <property type="project" value="InterPro"/>
</dbReference>
<comment type="caution">
    <text evidence="12">Lacks conserved residue(s) required for the propagation of feature annotation.</text>
</comment>
<keyword evidence="3" id="KW-0272">Extracellular matrix</keyword>
<dbReference type="GO" id="GO:0042813">
    <property type="term" value="F:Wnt receptor activity"/>
    <property type="evidence" value="ECO:0007669"/>
    <property type="project" value="TreeGrafter"/>
</dbReference>
<dbReference type="GO" id="GO:0060070">
    <property type="term" value="P:canonical Wnt signaling pathway"/>
    <property type="evidence" value="ECO:0007669"/>
    <property type="project" value="TreeGrafter"/>
</dbReference>
<dbReference type="SUPFAM" id="SSF57184">
    <property type="entry name" value="Growth factor receptor domain"/>
    <property type="match status" value="1"/>
</dbReference>
<dbReference type="InterPro" id="IPR050778">
    <property type="entry name" value="Cueball_EGF_LRP_Nidogen"/>
</dbReference>
<keyword evidence="5" id="KW-0732">Signal</keyword>
<feature type="domain" description="Nidogen G2 beta-barrel" evidence="18">
    <location>
        <begin position="430"/>
        <end position="663"/>
    </location>
</feature>
<dbReference type="CDD" id="cd00191">
    <property type="entry name" value="TY"/>
    <property type="match status" value="1"/>
</dbReference>
<keyword evidence="8" id="KW-0084">Basement membrane</keyword>
<evidence type="ECO:0000256" key="3">
    <source>
        <dbReference type="ARBA" id="ARBA00022530"/>
    </source>
</evidence>
<dbReference type="PANTHER" id="PTHR46513:SF6">
    <property type="entry name" value="NIDOGEN-1"/>
    <property type="match status" value="1"/>
</dbReference>
<keyword evidence="9" id="KW-0130">Cell adhesion</keyword>
<dbReference type="Proteomes" id="UP000324632">
    <property type="component" value="Chromosome 8"/>
</dbReference>
<dbReference type="SUPFAM" id="SSF57610">
    <property type="entry name" value="Thyroglobulin type-1 domain"/>
    <property type="match status" value="1"/>
</dbReference>
<dbReference type="InterPro" id="IPR000033">
    <property type="entry name" value="LDLR_classB_rpt"/>
</dbReference>
<dbReference type="InterPro" id="IPR003886">
    <property type="entry name" value="NIDO_dom"/>
</dbReference>
<dbReference type="InterPro" id="IPR009030">
    <property type="entry name" value="Growth_fac_rcpt_cys_sf"/>
</dbReference>
<evidence type="ECO:0000259" key="18">
    <source>
        <dbReference type="PROSITE" id="PS50993"/>
    </source>
</evidence>
<dbReference type="Pfam" id="PF00086">
    <property type="entry name" value="Thyroglobulin_1"/>
    <property type="match status" value="1"/>
</dbReference>
<keyword evidence="16" id="KW-0472">Membrane</keyword>
<evidence type="ECO:0000256" key="9">
    <source>
        <dbReference type="ARBA" id="ARBA00022889"/>
    </source>
</evidence>
<dbReference type="Pfam" id="PF00058">
    <property type="entry name" value="Ldl_recept_b"/>
    <property type="match status" value="3"/>
</dbReference>
<protein>
    <submittedName>
        <fullName evidence="21">Nidogen-1</fullName>
    </submittedName>
</protein>
<accession>A0A5A9P9L8</accession>
<feature type="repeat" description="LDL-receptor class B" evidence="13">
    <location>
        <begin position="1014"/>
        <end position="1056"/>
    </location>
</feature>
<comment type="subcellular location">
    <subcellularLocation>
        <location evidence="1">Secreted</location>
        <location evidence="1">Extracellular space</location>
        <location evidence="1">Extracellular matrix</location>
        <location evidence="1">Basement membrane</location>
    </subcellularLocation>
</comment>
<dbReference type="GO" id="GO:0030855">
    <property type="term" value="P:epithelial cell differentiation"/>
    <property type="evidence" value="ECO:0007669"/>
    <property type="project" value="UniProtKB-ARBA"/>
</dbReference>
<keyword evidence="10 14" id="KW-1015">Disulfide bond</keyword>
<dbReference type="SMART" id="SM00682">
    <property type="entry name" value="G2F"/>
    <property type="match status" value="1"/>
</dbReference>
<feature type="domain" description="EGF-like" evidence="17">
    <location>
        <begin position="388"/>
        <end position="426"/>
    </location>
</feature>
<feature type="disulfide bond" evidence="14">
    <location>
        <begin position="872"/>
        <end position="879"/>
    </location>
</feature>
<dbReference type="PROSITE" id="PS51120">
    <property type="entry name" value="LDLRB"/>
    <property type="match status" value="3"/>
</dbReference>
<evidence type="ECO:0000256" key="13">
    <source>
        <dbReference type="PROSITE-ProRule" id="PRU00461"/>
    </source>
</evidence>
<evidence type="ECO:0000259" key="20">
    <source>
        <dbReference type="PROSITE" id="PS51220"/>
    </source>
</evidence>
<dbReference type="PROSITE" id="PS00010">
    <property type="entry name" value="ASX_HYDROXYL"/>
    <property type="match status" value="2"/>
</dbReference>
<feature type="domain" description="Thyroglobulin type-1" evidence="19">
    <location>
        <begin position="829"/>
        <end position="902"/>
    </location>
</feature>
<dbReference type="InterPro" id="IPR001881">
    <property type="entry name" value="EGF-like_Ca-bd_dom"/>
</dbReference>
<feature type="domain" description="EGF-like" evidence="17">
    <location>
        <begin position="751"/>
        <end position="794"/>
    </location>
</feature>
<evidence type="ECO:0000256" key="14">
    <source>
        <dbReference type="PROSITE-ProRule" id="PRU00500"/>
    </source>
</evidence>
<evidence type="ECO:0000256" key="15">
    <source>
        <dbReference type="SAM" id="MobiDB-lite"/>
    </source>
</evidence>
<keyword evidence="2" id="KW-0964">Secreted</keyword>
<dbReference type="InterPro" id="IPR049883">
    <property type="entry name" value="NOTCH1_EGF-like"/>
</dbReference>
<dbReference type="SMART" id="SM00211">
    <property type="entry name" value="TY"/>
    <property type="match status" value="1"/>
</dbReference>
<dbReference type="InterPro" id="IPR036857">
    <property type="entry name" value="Thyroglobulin_1_sf"/>
</dbReference>
<dbReference type="Pfam" id="PF06119">
    <property type="entry name" value="NIDO"/>
    <property type="match status" value="1"/>
</dbReference>
<evidence type="ECO:0000259" key="19">
    <source>
        <dbReference type="PROSITE" id="PS51162"/>
    </source>
</evidence>
<dbReference type="AlphaFoldDB" id="A0A5A9P9L8"/>
<dbReference type="Pfam" id="PF07645">
    <property type="entry name" value="EGF_CA"/>
    <property type="match status" value="1"/>
</dbReference>
<feature type="region of interest" description="Disordered" evidence="15">
    <location>
        <begin position="892"/>
        <end position="913"/>
    </location>
</feature>
<dbReference type="SUPFAM" id="SSF57196">
    <property type="entry name" value="EGF/Laminin"/>
    <property type="match status" value="1"/>
</dbReference>
<feature type="repeat" description="LDL-receptor class B" evidence="13">
    <location>
        <begin position="971"/>
        <end position="1013"/>
    </location>
</feature>
<dbReference type="GO" id="GO:0017147">
    <property type="term" value="F:Wnt-protein binding"/>
    <property type="evidence" value="ECO:0007669"/>
    <property type="project" value="TreeGrafter"/>
</dbReference>
<dbReference type="PROSITE" id="PS50993">
    <property type="entry name" value="NIDOGEN_G2"/>
    <property type="match status" value="1"/>
</dbReference>
<keyword evidence="7" id="KW-0106">Calcium</keyword>
<dbReference type="InterPro" id="IPR026823">
    <property type="entry name" value="cEGF"/>
</dbReference>
<feature type="domain" description="EGF-like" evidence="17">
    <location>
        <begin position="662"/>
        <end position="703"/>
    </location>
</feature>
<dbReference type="PROSITE" id="PS01186">
    <property type="entry name" value="EGF_2"/>
    <property type="match status" value="5"/>
</dbReference>
<dbReference type="PROSITE" id="PS00484">
    <property type="entry name" value="THYROGLOBULIN_1_1"/>
    <property type="match status" value="1"/>
</dbReference>
<keyword evidence="6" id="KW-0677">Repeat</keyword>
<dbReference type="CDD" id="cd00255">
    <property type="entry name" value="nidG2"/>
    <property type="match status" value="1"/>
</dbReference>
<reference evidence="21 22" key="1">
    <citation type="journal article" date="2019" name="Mol. Ecol. Resour.">
        <title>Chromosome-level genome assembly of Triplophysa tibetana, a fish adapted to the harsh high-altitude environment of the Tibetan Plateau.</title>
        <authorList>
            <person name="Yang X."/>
            <person name="Liu H."/>
            <person name="Ma Z."/>
            <person name="Zou Y."/>
            <person name="Zou M."/>
            <person name="Mao Y."/>
            <person name="Li X."/>
            <person name="Wang H."/>
            <person name="Chen T."/>
            <person name="Wang W."/>
            <person name="Yang R."/>
        </authorList>
    </citation>
    <scope>NUCLEOTIDE SEQUENCE [LARGE SCALE GENOMIC DNA]</scope>
    <source>
        <strain evidence="21">TTIB1903HZAU</strain>
        <tissue evidence="21">Muscle</tissue>
    </source>
</reference>
<dbReference type="FunFam" id="2.10.25.10:FF:000003">
    <property type="entry name" value="fibrillin-1 isoform X1"/>
    <property type="match status" value="1"/>
</dbReference>
<feature type="domain" description="NIDO" evidence="20">
    <location>
        <begin position="137"/>
        <end position="300"/>
    </location>
</feature>
<dbReference type="GO" id="GO:0005604">
    <property type="term" value="C:basement membrane"/>
    <property type="evidence" value="ECO:0007669"/>
    <property type="project" value="UniProtKB-SubCell"/>
</dbReference>
<evidence type="ECO:0000256" key="5">
    <source>
        <dbReference type="ARBA" id="ARBA00022729"/>
    </source>
</evidence>
<dbReference type="InterPro" id="IPR009017">
    <property type="entry name" value="GFP"/>
</dbReference>
<evidence type="ECO:0000256" key="7">
    <source>
        <dbReference type="ARBA" id="ARBA00022837"/>
    </source>
</evidence>
<dbReference type="EMBL" id="SOYY01000008">
    <property type="protein sequence ID" value="KAA0718365.1"/>
    <property type="molecule type" value="Genomic_DNA"/>
</dbReference>
<dbReference type="InterPro" id="IPR000716">
    <property type="entry name" value="Thyroglobulin_1"/>
</dbReference>
<dbReference type="PROSITE" id="PS51162">
    <property type="entry name" value="THYROGLOBULIN_1_2"/>
    <property type="match status" value="1"/>
</dbReference>
<dbReference type="SMART" id="SM00181">
    <property type="entry name" value="EGF"/>
    <property type="match status" value="6"/>
</dbReference>
<evidence type="ECO:0000256" key="12">
    <source>
        <dbReference type="PROSITE-ProRule" id="PRU00076"/>
    </source>
</evidence>
<evidence type="ECO:0000259" key="17">
    <source>
        <dbReference type="PROSITE" id="PS50026"/>
    </source>
</evidence>
<evidence type="ECO:0000256" key="10">
    <source>
        <dbReference type="ARBA" id="ARBA00023157"/>
    </source>
</evidence>
<dbReference type="SUPFAM" id="SSF63825">
    <property type="entry name" value="YWTD domain"/>
    <property type="match status" value="1"/>
</dbReference>
<feature type="domain" description="EGF-like" evidence="17">
    <location>
        <begin position="704"/>
        <end position="746"/>
    </location>
</feature>
<organism evidence="21 22">
    <name type="scientific">Triplophysa tibetana</name>
    <dbReference type="NCBI Taxonomy" id="1572043"/>
    <lineage>
        <taxon>Eukaryota</taxon>
        <taxon>Metazoa</taxon>
        <taxon>Chordata</taxon>
        <taxon>Craniata</taxon>
        <taxon>Vertebrata</taxon>
        <taxon>Euteleostomi</taxon>
        <taxon>Actinopterygii</taxon>
        <taxon>Neopterygii</taxon>
        <taxon>Teleostei</taxon>
        <taxon>Ostariophysi</taxon>
        <taxon>Cypriniformes</taxon>
        <taxon>Nemacheilidae</taxon>
        <taxon>Triplophysa</taxon>
    </lineage>
</organism>
<dbReference type="InterPro" id="IPR011042">
    <property type="entry name" value="6-blade_b-propeller_TolB-like"/>
</dbReference>